<dbReference type="GO" id="GO:0009298">
    <property type="term" value="P:GDP-mannose biosynthetic process"/>
    <property type="evidence" value="ECO:0000318"/>
    <property type="project" value="GO_Central"/>
</dbReference>
<feature type="region of interest" description="Disordered" evidence="1">
    <location>
        <begin position="251"/>
        <end position="291"/>
    </location>
</feature>
<dbReference type="OMA" id="LEGCIVC"/>
<dbReference type="InterPro" id="IPR029044">
    <property type="entry name" value="Nucleotide-diphossugar_trans"/>
</dbReference>
<dbReference type="Gene3D" id="2.160.10.10">
    <property type="entry name" value="Hexapeptide repeat proteins"/>
    <property type="match status" value="1"/>
</dbReference>
<comment type="caution">
    <text evidence="2">The sequence shown here is derived from an EMBL/GenBank/DDBJ whole genome shotgun (WGS) entry which is preliminary data.</text>
</comment>
<dbReference type="InterPro" id="IPR050486">
    <property type="entry name" value="Mannose-1P_guanyltransferase"/>
</dbReference>
<dbReference type="Proteomes" id="UP000001548">
    <property type="component" value="Unassembled WGS sequence"/>
</dbReference>
<evidence type="ECO:0000313" key="3">
    <source>
        <dbReference type="Proteomes" id="UP000001548"/>
    </source>
</evidence>
<name>A8B958_GIAIC</name>
<feature type="compositionally biased region" description="Basic and acidic residues" evidence="1">
    <location>
        <begin position="270"/>
        <end position="284"/>
    </location>
</feature>
<dbReference type="InterPro" id="IPR005835">
    <property type="entry name" value="NTP_transferase_dom"/>
</dbReference>
<dbReference type="EMBL" id="AACB03000004">
    <property type="protein sequence ID" value="KAE8302321.1"/>
    <property type="molecule type" value="Genomic_DNA"/>
</dbReference>
<dbReference type="HOGENOM" id="CLU_530472_0_0_1"/>
<feature type="region of interest" description="Disordered" evidence="1">
    <location>
        <begin position="439"/>
        <end position="458"/>
    </location>
</feature>
<reference evidence="2 3" key="1">
    <citation type="journal article" date="2007" name="Science">
        <title>Genomic minimalism in the early diverging intestinal parasite Giardia lamblia.</title>
        <authorList>
            <person name="Morrison H.G."/>
            <person name="McArthur A.G."/>
            <person name="Gillin F.D."/>
            <person name="Aley S.B."/>
            <person name="Adam R.D."/>
            <person name="Olsen G.J."/>
            <person name="Best A.A."/>
            <person name="Cande W.Z."/>
            <person name="Chen F."/>
            <person name="Cipriano M.J."/>
            <person name="Davids B.J."/>
            <person name="Dawson S.C."/>
            <person name="Elmendorf H.G."/>
            <person name="Hehl A.B."/>
            <person name="Holder M.E."/>
            <person name="Huse S.M."/>
            <person name="Kim U.U."/>
            <person name="Lasek-Nesselquist E."/>
            <person name="Manning G."/>
            <person name="Nigam A."/>
            <person name="Nixon J.E."/>
            <person name="Palm D."/>
            <person name="Passamaneck N.E."/>
            <person name="Prabhu A."/>
            <person name="Reich C.I."/>
            <person name="Reiner D.S."/>
            <person name="Samuelson J."/>
            <person name="Svard S.G."/>
            <person name="Sogin M.L."/>
        </authorList>
    </citation>
    <scope>NUCLEOTIDE SEQUENCE [LARGE SCALE GENOMIC DNA]</scope>
    <source>
        <strain evidence="2 3">WB C6</strain>
    </source>
</reference>
<dbReference type="Pfam" id="PF00483">
    <property type="entry name" value="NTP_transferase"/>
    <property type="match status" value="1"/>
</dbReference>
<keyword evidence="3" id="KW-1185">Reference proteome</keyword>
<feature type="compositionally biased region" description="Low complexity" evidence="1">
    <location>
        <begin position="162"/>
        <end position="184"/>
    </location>
</feature>
<feature type="region of interest" description="Disordered" evidence="1">
    <location>
        <begin position="161"/>
        <end position="184"/>
    </location>
</feature>
<dbReference type="GO" id="GO:0005737">
    <property type="term" value="C:cytoplasm"/>
    <property type="evidence" value="ECO:0000318"/>
    <property type="project" value="GO_Central"/>
</dbReference>
<dbReference type="RefSeq" id="XP_001708774.1">
    <property type="nucleotide sequence ID" value="XM_001708722.1"/>
</dbReference>
<dbReference type="AlphaFoldDB" id="A8B958"/>
<dbReference type="PANTHER" id="PTHR22572">
    <property type="entry name" value="SUGAR-1-PHOSPHATE GUANYL TRANSFERASE"/>
    <property type="match status" value="1"/>
</dbReference>
<accession>A8B958</accession>
<sequence length="514" mass="55368">MATALILAGGKGTRLRPMTDSTPKPLLRTPHRTILETQIQSLYEHGVRSVYVLIHQSQHDSYKACVDSLDVRHHMQIVLVTEHEWLGTAGAVVSCLWAYPELSKLTHILIMNGDVVCRYPFSSLISTYKSQNCACLLTHFSTRDPSQYGLLRLTRENGPSALSLSELSDRPSLPSSSAGSELSESLSAGDGLLSSFGPASSAESADILFEDPTDASAESDSVASVSSAVDARQVMRIRDYNRIHRGGASIARVSTPHLPSSPAGLRVNSRRSDRTRSRSRDRPRGGVQMGSLGPQLDLSYGQISLVDCSNRHLRSLPTQTASRTSTRSSSGATIRLGRVSAFIEKPCFVAVESQQDRAGHGVSYANAGIYVINPALLLAFPVPCSMEQGVFPILLSRKLDVLSFYIGTEKTWSDMGTVAGFIRGCQLLNGVPAFDQGSNSSTRLGSEAHKSMSKNGLRGNVTGDDVRIARGAHVANCVIYDNTVVPPGVHLEGCIVCSGEGLAQGKHYYNKIIP</sequence>
<dbReference type="VEuPathDB" id="GiardiaDB:GL50803_16598"/>
<dbReference type="Gene3D" id="3.90.550.10">
    <property type="entry name" value="Spore Coat Polysaccharide Biosynthesis Protein SpsA, Chain A"/>
    <property type="match status" value="2"/>
</dbReference>
<proteinExistence type="predicted"/>
<dbReference type="KEGG" id="gla:GL50803_0016598"/>
<dbReference type="GO" id="GO:0004475">
    <property type="term" value="F:mannose-1-phosphate guanylyltransferase (GTP) activity"/>
    <property type="evidence" value="ECO:0000318"/>
    <property type="project" value="GO_Central"/>
</dbReference>
<dbReference type="STRING" id="184922.A8B958"/>
<evidence type="ECO:0000313" key="2">
    <source>
        <dbReference type="EMBL" id="KAE8302321.1"/>
    </source>
</evidence>
<dbReference type="SUPFAM" id="SSF53448">
    <property type="entry name" value="Nucleotide-diphospho-sugar transferases"/>
    <property type="match status" value="2"/>
</dbReference>
<protein>
    <submittedName>
        <fullName evidence="2">Mannose-1-phosphate guanyltransferase</fullName>
    </submittedName>
</protein>
<evidence type="ECO:0000256" key="1">
    <source>
        <dbReference type="SAM" id="MobiDB-lite"/>
    </source>
</evidence>
<dbReference type="GeneID" id="5701690"/>
<organism evidence="2 3">
    <name type="scientific">Giardia intestinalis (strain ATCC 50803 / WB clone C6)</name>
    <name type="common">Giardia lamblia</name>
    <dbReference type="NCBI Taxonomy" id="184922"/>
    <lineage>
        <taxon>Eukaryota</taxon>
        <taxon>Metamonada</taxon>
        <taxon>Diplomonadida</taxon>
        <taxon>Hexamitidae</taxon>
        <taxon>Giardiinae</taxon>
        <taxon>Giardia</taxon>
    </lineage>
</organism>
<gene>
    <name evidence="2" type="ORF">GL50803_0016598</name>
</gene>